<dbReference type="RefSeq" id="WP_140457403.1">
    <property type="nucleotide sequence ID" value="NZ_BAABFI010000015.1"/>
</dbReference>
<reference evidence="2 5" key="2">
    <citation type="submission" date="2021-01" db="EMBL/GenBank/DDBJ databases">
        <title>Whole genome shotgun sequence of Cellulomonas oligotrophica NBRC 109435.</title>
        <authorList>
            <person name="Komaki H."/>
            <person name="Tamura T."/>
        </authorList>
    </citation>
    <scope>NUCLEOTIDE SEQUENCE [LARGE SCALE GENOMIC DNA]</scope>
    <source>
        <strain evidence="2 5">NBRC 109435</strain>
    </source>
</reference>
<reference evidence="3 4" key="1">
    <citation type="submission" date="2020-07" db="EMBL/GenBank/DDBJ databases">
        <title>Sequencing the genomes of 1000 actinobacteria strains.</title>
        <authorList>
            <person name="Klenk H.-P."/>
        </authorList>
    </citation>
    <scope>NUCLEOTIDE SEQUENCE [LARGE SCALE GENOMIC DNA]</scope>
    <source>
        <strain evidence="3 4">DSM 24482</strain>
    </source>
</reference>
<evidence type="ECO:0000313" key="4">
    <source>
        <dbReference type="Proteomes" id="UP000577956"/>
    </source>
</evidence>
<dbReference type="EMBL" id="JACCBK010000001">
    <property type="protein sequence ID" value="NYD85626.1"/>
    <property type="molecule type" value="Genomic_DNA"/>
</dbReference>
<evidence type="ECO:0000313" key="5">
    <source>
        <dbReference type="Proteomes" id="UP000618382"/>
    </source>
</evidence>
<keyword evidence="1" id="KW-1133">Transmembrane helix</keyword>
<gene>
    <name evidence="3" type="ORF">BKA21_001175</name>
    <name evidence="2" type="ORF">Col01nite_05250</name>
</gene>
<protein>
    <submittedName>
        <fullName evidence="3">Uncharacterized protein</fullName>
    </submittedName>
</protein>
<dbReference type="Proteomes" id="UP000618382">
    <property type="component" value="Unassembled WGS sequence"/>
</dbReference>
<keyword evidence="5" id="KW-1185">Reference proteome</keyword>
<evidence type="ECO:0000313" key="2">
    <source>
        <dbReference type="EMBL" id="GIG31366.1"/>
    </source>
</evidence>
<evidence type="ECO:0000256" key="1">
    <source>
        <dbReference type="SAM" id="Phobius"/>
    </source>
</evidence>
<name>A0A7Y9JX73_9CELL</name>
<comment type="caution">
    <text evidence="3">The sequence shown here is derived from an EMBL/GenBank/DDBJ whole genome shotgun (WGS) entry which is preliminary data.</text>
</comment>
<dbReference type="EMBL" id="BONN01000001">
    <property type="protein sequence ID" value="GIG31366.1"/>
    <property type="molecule type" value="Genomic_DNA"/>
</dbReference>
<accession>A0A7Y9JX73</accession>
<sequence>MSTYLDDALQEIADAAGRASRLAAPDDTDAVAVVQRITARVRRRRALHAGAGAAAAAGAVGAVGLGAGLLAPGPSLPAARPDAAPGTCGSDVGRLPAADGTVETMVGVPSGDGLAAFTSGSHLGTWGGSETPLTLTDVVQGDDVHTLPTDTRALLVRDDVVVSTSTLTSDLRTVVPGAPLGQDDEEARWGTDGSQLSLGRCDDGRRLPEGDYDLWVLHLRSGEPTRADGPWTITVGERLARIPGPAGFPQDVPLVGGTITSVQEGTATTSTGWVVEVEAPGDDRLSVAAAVLDDDTAAAGAPVTGPLTRTIGEHVVTVWESSLPDGVPSLVYRVVPLEVAG</sequence>
<dbReference type="AlphaFoldDB" id="A0A7Y9JX73"/>
<keyword evidence="1" id="KW-0472">Membrane</keyword>
<proteinExistence type="predicted"/>
<evidence type="ECO:0000313" key="3">
    <source>
        <dbReference type="EMBL" id="NYD85626.1"/>
    </source>
</evidence>
<keyword evidence="1" id="KW-0812">Transmembrane</keyword>
<feature type="transmembrane region" description="Helical" evidence="1">
    <location>
        <begin position="46"/>
        <end position="71"/>
    </location>
</feature>
<organism evidence="3 4">
    <name type="scientific">Cellulomonas oligotrophica</name>
    <dbReference type="NCBI Taxonomy" id="931536"/>
    <lineage>
        <taxon>Bacteria</taxon>
        <taxon>Bacillati</taxon>
        <taxon>Actinomycetota</taxon>
        <taxon>Actinomycetes</taxon>
        <taxon>Micrococcales</taxon>
        <taxon>Cellulomonadaceae</taxon>
        <taxon>Cellulomonas</taxon>
    </lineage>
</organism>
<dbReference type="Proteomes" id="UP000577956">
    <property type="component" value="Unassembled WGS sequence"/>
</dbReference>